<feature type="compositionally biased region" description="Polar residues" evidence="6">
    <location>
        <begin position="373"/>
        <end position="432"/>
    </location>
</feature>
<feature type="compositionally biased region" description="Acidic residues" evidence="6">
    <location>
        <begin position="566"/>
        <end position="577"/>
    </location>
</feature>
<dbReference type="GeneID" id="54363157"/>
<evidence type="ECO:0000256" key="6">
    <source>
        <dbReference type="SAM" id="MobiDB-lite"/>
    </source>
</evidence>
<reference evidence="9" key="3">
    <citation type="submission" date="2025-08" db="UniProtKB">
        <authorList>
            <consortium name="RefSeq"/>
        </authorList>
    </citation>
    <scope>IDENTIFICATION</scope>
    <source>
        <strain evidence="9">CBS 342.82</strain>
    </source>
</reference>
<organism evidence="9">
    <name type="scientific">Dissoconium aciculare CBS 342.82</name>
    <dbReference type="NCBI Taxonomy" id="1314786"/>
    <lineage>
        <taxon>Eukaryota</taxon>
        <taxon>Fungi</taxon>
        <taxon>Dikarya</taxon>
        <taxon>Ascomycota</taxon>
        <taxon>Pezizomycotina</taxon>
        <taxon>Dothideomycetes</taxon>
        <taxon>Dothideomycetidae</taxon>
        <taxon>Mycosphaerellales</taxon>
        <taxon>Dissoconiaceae</taxon>
        <taxon>Dissoconium</taxon>
    </lineage>
</organism>
<dbReference type="PANTHER" id="PTHR13119">
    <property type="entry name" value="ZINC FINGER CCCH DOMAIN-CONTAINING PROTEI"/>
    <property type="match status" value="1"/>
</dbReference>
<dbReference type="SUPFAM" id="SSF90229">
    <property type="entry name" value="CCCH zinc finger"/>
    <property type="match status" value="1"/>
</dbReference>
<feature type="zinc finger region" description="C3H1-type" evidence="5">
    <location>
        <begin position="43"/>
        <end position="70"/>
    </location>
</feature>
<dbReference type="InterPro" id="IPR045124">
    <property type="entry name" value="Su(sable)-like"/>
</dbReference>
<evidence type="ECO:0000256" key="1">
    <source>
        <dbReference type="ARBA" id="ARBA00022723"/>
    </source>
</evidence>
<name>A0A6J3LYS3_9PEZI</name>
<evidence type="ECO:0000313" key="8">
    <source>
        <dbReference type="Proteomes" id="UP000504637"/>
    </source>
</evidence>
<dbReference type="SMART" id="SM00356">
    <property type="entry name" value="ZnF_C3H1"/>
    <property type="match status" value="2"/>
</dbReference>
<dbReference type="PROSITE" id="PS50103">
    <property type="entry name" value="ZF_C3H1"/>
    <property type="match status" value="2"/>
</dbReference>
<feature type="compositionally biased region" description="Polar residues" evidence="6">
    <location>
        <begin position="578"/>
        <end position="597"/>
    </location>
</feature>
<feature type="domain" description="C3H1-type" evidence="7">
    <location>
        <begin position="43"/>
        <end position="70"/>
    </location>
</feature>
<feature type="compositionally biased region" description="Polar residues" evidence="6">
    <location>
        <begin position="12"/>
        <end position="26"/>
    </location>
</feature>
<dbReference type="Gene3D" id="4.10.1000.10">
    <property type="entry name" value="Zinc finger, CCCH-type"/>
    <property type="match status" value="1"/>
</dbReference>
<feature type="zinc finger region" description="C3H1-type" evidence="5">
    <location>
        <begin position="72"/>
        <end position="99"/>
    </location>
</feature>
<proteinExistence type="predicted"/>
<dbReference type="GO" id="GO:0003723">
    <property type="term" value="F:RNA binding"/>
    <property type="evidence" value="ECO:0007669"/>
    <property type="project" value="InterPro"/>
</dbReference>
<keyword evidence="4 5" id="KW-0862">Zinc</keyword>
<dbReference type="GO" id="GO:0045892">
    <property type="term" value="P:negative regulation of DNA-templated transcription"/>
    <property type="evidence" value="ECO:0007669"/>
    <property type="project" value="InterPro"/>
</dbReference>
<dbReference type="GO" id="GO:0005634">
    <property type="term" value="C:nucleus"/>
    <property type="evidence" value="ECO:0007669"/>
    <property type="project" value="TreeGrafter"/>
</dbReference>
<reference evidence="9" key="2">
    <citation type="submission" date="2020-04" db="EMBL/GenBank/DDBJ databases">
        <authorList>
            <consortium name="NCBI Genome Project"/>
        </authorList>
    </citation>
    <scope>NUCLEOTIDE SEQUENCE</scope>
    <source>
        <strain evidence="9">CBS 342.82</strain>
    </source>
</reference>
<keyword evidence="3 5" id="KW-0863">Zinc-finger</keyword>
<evidence type="ECO:0000256" key="2">
    <source>
        <dbReference type="ARBA" id="ARBA00022737"/>
    </source>
</evidence>
<accession>A0A6J3LYS3</accession>
<dbReference type="InterPro" id="IPR000571">
    <property type="entry name" value="Znf_CCCH"/>
</dbReference>
<keyword evidence="2" id="KW-0677">Repeat</keyword>
<dbReference type="GO" id="GO:0008270">
    <property type="term" value="F:zinc ion binding"/>
    <property type="evidence" value="ECO:0007669"/>
    <property type="project" value="UniProtKB-KW"/>
</dbReference>
<dbReference type="OrthoDB" id="411372at2759"/>
<feature type="region of interest" description="Disordered" evidence="6">
    <location>
        <begin position="511"/>
        <end position="677"/>
    </location>
</feature>
<dbReference type="PANTHER" id="PTHR13119:SF12">
    <property type="entry name" value="PROTEIN SUPPRESSOR OF SABLE"/>
    <property type="match status" value="1"/>
</dbReference>
<protein>
    <recommendedName>
        <fullName evidence="7">C3H1-type domain-containing protein</fullName>
    </recommendedName>
</protein>
<evidence type="ECO:0000259" key="7">
    <source>
        <dbReference type="PROSITE" id="PS50103"/>
    </source>
</evidence>
<reference evidence="9" key="1">
    <citation type="submission" date="2020-01" db="EMBL/GenBank/DDBJ databases">
        <authorList>
            <consortium name="DOE Joint Genome Institute"/>
            <person name="Haridas S."/>
            <person name="Albert R."/>
            <person name="Binder M."/>
            <person name="Bloem J."/>
            <person name="Labutti K."/>
            <person name="Salamov A."/>
            <person name="Andreopoulos B."/>
            <person name="Baker S.E."/>
            <person name="Barry K."/>
            <person name="Bills G."/>
            <person name="Bluhm B.H."/>
            <person name="Cannon C."/>
            <person name="Castanera R."/>
            <person name="Culley D.E."/>
            <person name="Daum C."/>
            <person name="Ezra D."/>
            <person name="Gonzalez J.B."/>
            <person name="Henrissat B."/>
            <person name="Kuo A."/>
            <person name="Liang C."/>
            <person name="Lipzen A."/>
            <person name="Lutzoni F."/>
            <person name="Magnuson J."/>
            <person name="Mondo S."/>
            <person name="Nolan M."/>
            <person name="Ohm R."/>
            <person name="Pangilinan J."/>
            <person name="Park H.-J."/>
            <person name="Ramirez L."/>
            <person name="Alfaro M."/>
            <person name="Sun H."/>
            <person name="Tritt A."/>
            <person name="Yoshinaga Y."/>
            <person name="Zwiers L.-H."/>
            <person name="Turgeon B.G."/>
            <person name="Goodwin S.B."/>
            <person name="Spatafora J.W."/>
            <person name="Crous P.W."/>
            <person name="Grigoriev I.V."/>
        </authorList>
    </citation>
    <scope>NUCLEOTIDE SEQUENCE</scope>
    <source>
        <strain evidence="9">CBS 342.82</strain>
    </source>
</reference>
<feature type="compositionally biased region" description="Low complexity" evidence="6">
    <location>
        <begin position="433"/>
        <end position="442"/>
    </location>
</feature>
<dbReference type="AlphaFoldDB" id="A0A6J3LYS3"/>
<dbReference type="RefSeq" id="XP_033457480.1">
    <property type="nucleotide sequence ID" value="XM_033605357.1"/>
</dbReference>
<evidence type="ECO:0000313" key="9">
    <source>
        <dbReference type="RefSeq" id="XP_033457480.1"/>
    </source>
</evidence>
<feature type="compositionally biased region" description="Polar residues" evidence="6">
    <location>
        <begin position="479"/>
        <end position="496"/>
    </location>
</feature>
<evidence type="ECO:0000256" key="4">
    <source>
        <dbReference type="ARBA" id="ARBA00022833"/>
    </source>
</evidence>
<dbReference type="Proteomes" id="UP000504637">
    <property type="component" value="Unplaced"/>
</dbReference>
<evidence type="ECO:0000256" key="3">
    <source>
        <dbReference type="ARBA" id="ARBA00022771"/>
    </source>
</evidence>
<dbReference type="InterPro" id="IPR036855">
    <property type="entry name" value="Znf_CCCH_sf"/>
</dbReference>
<sequence length="677" mass="72084">MQPERGGPVPVPTTNGSRSYSNSAAQDVTLHPRMAQSPPKNKNTQHVPCKFWLQGQCQAGRACPFSHDVESTTRPMPCKYFTKGGCKFGRKCALLHITPDGNIVNRMPAYPPAPPQQYIGPGPISPNGYAPPPGLLSLQTQGLEQRPNGEIGSDNDAYLSAQRMGSDMPHFDLSYSPASPKYGSPSQLESMATSPIHRKGLSVLDAPLPNSFDSNGISWAARYGPVAASVPSKFGLDSAPSSLPRTQLSSIALRDLHTSAYGGGRGMDNVLANMSSSPPHGIEEPITFEKRSLHAERLRASRLHLVSTSLSNNLHNNIHLRQRSQLIDQSDTDDEDGDIEVEEGLLPSSLHDLIPDVRTRRNSRNRLNDDSNGVFSNNYNSSPQAFLSTSRRTTSATYLGPSLSNQPQDSKIGSPHHNSQLSSSPSRYTNVFQQHQQQQPQQRNGTNVFGHVGSPRRGANSSLSFTAAGIVTNGRHTGDQSPLTAPGNSALSSPTRPSAISMLTRELQHTKLSAGAVTPQKQRVGILDRSPSSESKNGGGSSNGIATDQSVHEGSINATGPQRSDEELEFFDMEGVDESQSPKLSSSATHSSTAKGTNGSQSSTNRSPSTTNPWTNGSFAARSPPSSSPFMSASQGHSGSGSLSKHMVHSSFVASTSPRNGSEPSFGPIGGQRSAAS</sequence>
<keyword evidence="1 5" id="KW-0479">Metal-binding</keyword>
<feature type="compositionally biased region" description="Low complexity" evidence="6">
    <location>
        <begin position="598"/>
        <end position="634"/>
    </location>
</feature>
<dbReference type="Pfam" id="PF00642">
    <property type="entry name" value="zf-CCCH"/>
    <property type="match status" value="1"/>
</dbReference>
<feature type="domain" description="C3H1-type" evidence="7">
    <location>
        <begin position="72"/>
        <end position="99"/>
    </location>
</feature>
<feature type="compositionally biased region" description="Polar residues" evidence="6">
    <location>
        <begin position="652"/>
        <end position="663"/>
    </location>
</feature>
<evidence type="ECO:0000256" key="5">
    <source>
        <dbReference type="PROSITE-ProRule" id="PRU00723"/>
    </source>
</evidence>
<keyword evidence="8" id="KW-1185">Reference proteome</keyword>
<feature type="region of interest" description="Disordered" evidence="6">
    <location>
        <begin position="361"/>
        <end position="496"/>
    </location>
</feature>
<feature type="region of interest" description="Disordered" evidence="6">
    <location>
        <begin position="1"/>
        <end position="27"/>
    </location>
</feature>
<gene>
    <name evidence="9" type="ORF">K489DRAFT_382385</name>
</gene>